<reference evidence="1" key="1">
    <citation type="journal article" date="2015" name="Nature">
        <title>Complex archaea that bridge the gap between prokaryotes and eukaryotes.</title>
        <authorList>
            <person name="Spang A."/>
            <person name="Saw J.H."/>
            <person name="Jorgensen S.L."/>
            <person name="Zaremba-Niedzwiedzka K."/>
            <person name="Martijn J."/>
            <person name="Lind A.E."/>
            <person name="van Eijk R."/>
            <person name="Schleper C."/>
            <person name="Guy L."/>
            <person name="Ettema T.J."/>
        </authorList>
    </citation>
    <scope>NUCLEOTIDE SEQUENCE</scope>
</reference>
<organism evidence="1">
    <name type="scientific">marine sediment metagenome</name>
    <dbReference type="NCBI Taxonomy" id="412755"/>
    <lineage>
        <taxon>unclassified sequences</taxon>
        <taxon>metagenomes</taxon>
        <taxon>ecological metagenomes</taxon>
    </lineage>
</organism>
<gene>
    <name evidence="1" type="ORF">LCGC14_0869620</name>
</gene>
<name>A0A0F9RPS5_9ZZZZ</name>
<evidence type="ECO:0000313" key="1">
    <source>
        <dbReference type="EMBL" id="KKN26966.1"/>
    </source>
</evidence>
<dbReference type="AlphaFoldDB" id="A0A0F9RPS5"/>
<sequence length="109" mass="12492">MNHFFWKFRRGNLELGDLEQIILECFCDTPNCPACGIGFVDNKIKYLGSWGTEDAAIATYRVCDSCGEKLSGYNQEQLVLVAKVVSNYLKILYPHIVDRFSEHVERLVK</sequence>
<dbReference type="EMBL" id="LAZR01002680">
    <property type="protein sequence ID" value="KKN26966.1"/>
    <property type="molecule type" value="Genomic_DNA"/>
</dbReference>
<accession>A0A0F9RPS5</accession>
<proteinExistence type="predicted"/>
<comment type="caution">
    <text evidence="1">The sequence shown here is derived from an EMBL/GenBank/DDBJ whole genome shotgun (WGS) entry which is preliminary data.</text>
</comment>
<protein>
    <submittedName>
        <fullName evidence="1">Uncharacterized protein</fullName>
    </submittedName>
</protein>